<dbReference type="KEGG" id="sapo:SAPIO_CDS3725"/>
<dbReference type="VEuPathDB" id="FungiDB:SAPIO_CDS3725"/>
<feature type="signal peptide" evidence="2">
    <location>
        <begin position="1"/>
        <end position="22"/>
    </location>
</feature>
<feature type="region of interest" description="Disordered" evidence="1">
    <location>
        <begin position="176"/>
        <end position="209"/>
    </location>
</feature>
<feature type="compositionally biased region" description="Polar residues" evidence="1">
    <location>
        <begin position="395"/>
        <end position="415"/>
    </location>
</feature>
<organism evidence="3 4">
    <name type="scientific">Pseudallescheria apiosperma</name>
    <name type="common">Scedosporium apiospermum</name>
    <dbReference type="NCBI Taxonomy" id="563466"/>
    <lineage>
        <taxon>Eukaryota</taxon>
        <taxon>Fungi</taxon>
        <taxon>Dikarya</taxon>
        <taxon>Ascomycota</taxon>
        <taxon>Pezizomycotina</taxon>
        <taxon>Sordariomycetes</taxon>
        <taxon>Hypocreomycetidae</taxon>
        <taxon>Microascales</taxon>
        <taxon>Microascaceae</taxon>
        <taxon>Scedosporium</taxon>
    </lineage>
</organism>
<sequence length="783" mass="81971">MTPKPFLKQLLVGALAIELSAGLRLFGGVEGQVNNLAQLVAGNNVNTNGIGAVNVAANINGQNAAANAANIAGADDVDQVADAIDTADDQNENDAQVVADAEQAIANEVDAEFCSALAAAADDANSILASVADAAQATAVATDDAAATEVEAAETSDAAATDVDAAVETDAAAVEADGANADDQANAVADDEAAQEDEQNANGGEDDAQQQDDLDIVQQAAANVLEQAAANAEACANLNVVLPDAVLATATVDNAAAVETDADVNDVADAADVADANTADADAADAAATEDTADADAQATETVGGDSADAADIAAAAIELANGASAADVTVGDAAEDAATAAGEAAGEAVQEDVQDDAHILTPEFHPPKVSMLQNHSYRVARPLLRATRGPRTIGTRQARFQSTPASPSLTSSNGRTDNSYFAAGVAGGLAAATMLYGTYLLTPAGRMQRKINKGAREASEKYQEATRKLQQTTADGDQAIQYIKDYCYSYLSWVPGGRQFIDAAFRDIETLRTSNRDEVNQIIVDTYKQFQTLSKSDLSLKTGSEALDVLADMSKKLGNLAVDSSADILDNHPQVKAQLDRSLDQLKEMGEQYGPEAKEQAEKTLGQIKEIMGNVFSPDNLARARRILEEAMESVKKFGDEAWKKGLEQAKPYLDKNPKAKALIEDNAEYLKRGNAKELFEKAKNAVDSGNLASLEEYVKKALGEARPTGSQVSEALGLDQYFKTIPSGSEVLAKINLLKEAAEKEKGEGEKLLRDTMDEIKEVLEKRSGKAKEIVDKSKKN</sequence>
<dbReference type="GeneID" id="27722797"/>
<protein>
    <submittedName>
        <fullName evidence="3">Uncharacterized protein</fullName>
    </submittedName>
</protein>
<reference evidence="3 4" key="1">
    <citation type="journal article" date="2014" name="Genome Announc.">
        <title>Draft genome sequence of the pathogenic fungus Scedosporium apiospermum.</title>
        <authorList>
            <person name="Vandeputte P."/>
            <person name="Ghamrawi S."/>
            <person name="Rechenmann M."/>
            <person name="Iltis A."/>
            <person name="Giraud S."/>
            <person name="Fleury M."/>
            <person name="Thornton C."/>
            <person name="Delhaes L."/>
            <person name="Meyer W."/>
            <person name="Papon N."/>
            <person name="Bouchara J.P."/>
        </authorList>
    </citation>
    <scope>NUCLEOTIDE SEQUENCE [LARGE SCALE GENOMIC DNA]</scope>
    <source>
        <strain evidence="3 4">IHEM 14462</strain>
    </source>
</reference>
<dbReference type="RefSeq" id="XP_016643808.1">
    <property type="nucleotide sequence ID" value="XM_016786465.1"/>
</dbReference>
<gene>
    <name evidence="3" type="ORF">SAPIO_CDS3725</name>
</gene>
<dbReference type="HOGENOM" id="CLU_357934_0_0_1"/>
<proteinExistence type="predicted"/>
<comment type="caution">
    <text evidence="3">The sequence shown here is derived from an EMBL/GenBank/DDBJ whole genome shotgun (WGS) entry which is preliminary data.</text>
</comment>
<dbReference type="OrthoDB" id="3883941at2759"/>
<dbReference type="Proteomes" id="UP000028545">
    <property type="component" value="Unassembled WGS sequence"/>
</dbReference>
<keyword evidence="2" id="KW-0732">Signal</keyword>
<feature type="compositionally biased region" description="Acidic residues" evidence="1">
    <location>
        <begin position="189"/>
        <end position="209"/>
    </location>
</feature>
<dbReference type="AlphaFoldDB" id="A0A084G9J7"/>
<feature type="compositionally biased region" description="Low complexity" evidence="1">
    <location>
        <begin position="176"/>
        <end position="188"/>
    </location>
</feature>
<evidence type="ECO:0000313" key="4">
    <source>
        <dbReference type="Proteomes" id="UP000028545"/>
    </source>
</evidence>
<keyword evidence="4" id="KW-1185">Reference proteome</keyword>
<name>A0A084G9J7_PSEDA</name>
<dbReference type="EMBL" id="JOWA01000089">
    <property type="protein sequence ID" value="KEZ44009.1"/>
    <property type="molecule type" value="Genomic_DNA"/>
</dbReference>
<accession>A0A084G9J7</accession>
<evidence type="ECO:0000256" key="1">
    <source>
        <dbReference type="SAM" id="MobiDB-lite"/>
    </source>
</evidence>
<evidence type="ECO:0000313" key="3">
    <source>
        <dbReference type="EMBL" id="KEZ44009.1"/>
    </source>
</evidence>
<feature type="region of interest" description="Disordered" evidence="1">
    <location>
        <begin position="391"/>
        <end position="415"/>
    </location>
</feature>
<evidence type="ECO:0000256" key="2">
    <source>
        <dbReference type="SAM" id="SignalP"/>
    </source>
</evidence>
<feature type="chain" id="PRO_5001775532" evidence="2">
    <location>
        <begin position="23"/>
        <end position="783"/>
    </location>
</feature>